<dbReference type="EMBL" id="CP013107">
    <property type="protein sequence ID" value="APG91173.1"/>
    <property type="molecule type" value="Genomic_DNA"/>
</dbReference>
<reference evidence="1 2" key="1">
    <citation type="submission" date="2015-10" db="EMBL/GenBank/DDBJ databases">
        <title>Genomic differences between typical nodule nitrogen-fixing rhizobial strains and those coming from bean seeds.</title>
        <authorList>
            <person name="Peralta H."/>
            <person name="Aguilar-Vera A."/>
            <person name="Diaz R."/>
            <person name="Mora Y."/>
            <person name="Martinez-Batallar G."/>
            <person name="Salazar E."/>
            <person name="Vargas-Lagunas C."/>
            <person name="Encarnacion S."/>
            <person name="Girard L."/>
            <person name="Mora J."/>
        </authorList>
    </citation>
    <scope>NUCLEOTIDE SEQUENCE [LARGE SCALE GENOMIC DNA]</scope>
    <source>
        <strain evidence="1 2">CFNEI 73</strain>
    </source>
</reference>
<gene>
    <name evidence="1" type="ORF">SAMCFNEI73_Ch1884</name>
</gene>
<sequence length="87" mass="9694">MAFKADLRPQSTYNVAGKQGGALRITPSPLAFRSESIQDRAADHCEANEDCAFDIVFWRWHAVSSSVEVVDIPHVVKSARQRLVLLI</sequence>
<dbReference type="Proteomes" id="UP000182306">
    <property type="component" value="Chromosome"/>
</dbReference>
<organism evidence="1 2">
    <name type="scientific">Sinorhizobium americanum</name>
    <dbReference type="NCBI Taxonomy" id="194963"/>
    <lineage>
        <taxon>Bacteria</taxon>
        <taxon>Pseudomonadati</taxon>
        <taxon>Pseudomonadota</taxon>
        <taxon>Alphaproteobacteria</taxon>
        <taxon>Hyphomicrobiales</taxon>
        <taxon>Rhizobiaceae</taxon>
        <taxon>Sinorhizobium/Ensifer group</taxon>
        <taxon>Sinorhizobium</taxon>
    </lineage>
</organism>
<keyword evidence="2" id="KW-1185">Reference proteome</keyword>
<proteinExistence type="predicted"/>
<evidence type="ECO:0000313" key="1">
    <source>
        <dbReference type="EMBL" id="APG91173.1"/>
    </source>
</evidence>
<dbReference type="KEGG" id="same:SAMCFNEI73_Ch1884"/>
<evidence type="ECO:0000313" key="2">
    <source>
        <dbReference type="Proteomes" id="UP000182306"/>
    </source>
</evidence>
<name>A0A1L3LMB6_9HYPH</name>
<dbReference type="AlphaFoldDB" id="A0A1L3LMB6"/>
<accession>A0A1L3LMB6</accession>
<protein>
    <submittedName>
        <fullName evidence="1">Uncharacterized protein</fullName>
    </submittedName>
</protein>